<proteinExistence type="predicted"/>
<dbReference type="EMBL" id="CP042436">
    <property type="protein sequence ID" value="QEC62456.1"/>
    <property type="molecule type" value="Genomic_DNA"/>
</dbReference>
<organism evidence="1 2">
    <name type="scientific">Mucilaginibacter ginsenosidivorans</name>
    <dbReference type="NCBI Taxonomy" id="398053"/>
    <lineage>
        <taxon>Bacteria</taxon>
        <taxon>Pseudomonadati</taxon>
        <taxon>Bacteroidota</taxon>
        <taxon>Sphingobacteriia</taxon>
        <taxon>Sphingobacteriales</taxon>
        <taxon>Sphingobacteriaceae</taxon>
        <taxon>Mucilaginibacter</taxon>
    </lineage>
</organism>
<gene>
    <name evidence="1" type="ORF">FRZ54_07600</name>
</gene>
<dbReference type="Proteomes" id="UP000321479">
    <property type="component" value="Chromosome"/>
</dbReference>
<accession>A0A5B8UVI6</accession>
<dbReference type="RefSeq" id="WP_147031033.1">
    <property type="nucleotide sequence ID" value="NZ_CP042436.1"/>
</dbReference>
<evidence type="ECO:0000313" key="2">
    <source>
        <dbReference type="Proteomes" id="UP000321479"/>
    </source>
</evidence>
<evidence type="ECO:0000313" key="1">
    <source>
        <dbReference type="EMBL" id="QEC62456.1"/>
    </source>
</evidence>
<reference evidence="1 2" key="1">
    <citation type="journal article" date="2017" name="Curr. Microbiol.">
        <title>Mucilaginibacter ginsenosidivorans sp. nov., Isolated from Soil of Ginseng Field.</title>
        <authorList>
            <person name="Kim M.M."/>
            <person name="Siddiqi M.Z."/>
            <person name="Im W.T."/>
        </authorList>
    </citation>
    <scope>NUCLEOTIDE SEQUENCE [LARGE SCALE GENOMIC DNA]</scope>
    <source>
        <strain evidence="1 2">Gsoil 3017</strain>
    </source>
</reference>
<keyword evidence="2" id="KW-1185">Reference proteome</keyword>
<dbReference type="AlphaFoldDB" id="A0A5B8UVI6"/>
<protein>
    <submittedName>
        <fullName evidence="1">Uncharacterized protein</fullName>
    </submittedName>
</protein>
<dbReference type="KEGG" id="mgin:FRZ54_07600"/>
<name>A0A5B8UVI6_9SPHI</name>
<sequence length="123" mass="13370">MADPAGGPGYALQSASQDFHCYPYQGFSQTVASPHTNRFTHSFRKAPLIHAAVFPLHGKSLPAVCPRLPEFDSTLPLSQANSLSGRQALAFAPNAALRGPFNCRQRHSLFQKKEKKAAKVVPL</sequence>